<feature type="compositionally biased region" description="Basic residues" evidence="1">
    <location>
        <begin position="1"/>
        <end position="10"/>
    </location>
</feature>
<dbReference type="EMBL" id="CCAG010023035">
    <property type="status" value="NOT_ANNOTATED_CDS"/>
    <property type="molecule type" value="Genomic_DNA"/>
</dbReference>
<organism evidence="2 3">
    <name type="scientific">Glossina morsitans morsitans</name>
    <name type="common">Savannah tsetse fly</name>
    <dbReference type="NCBI Taxonomy" id="37546"/>
    <lineage>
        <taxon>Eukaryota</taxon>
        <taxon>Metazoa</taxon>
        <taxon>Ecdysozoa</taxon>
        <taxon>Arthropoda</taxon>
        <taxon>Hexapoda</taxon>
        <taxon>Insecta</taxon>
        <taxon>Pterygota</taxon>
        <taxon>Neoptera</taxon>
        <taxon>Endopterygota</taxon>
        <taxon>Diptera</taxon>
        <taxon>Brachycera</taxon>
        <taxon>Muscomorpha</taxon>
        <taxon>Hippoboscoidea</taxon>
        <taxon>Glossinidae</taxon>
        <taxon>Glossina</taxon>
    </lineage>
</organism>
<dbReference type="Proteomes" id="UP000092444">
    <property type="component" value="Unassembled WGS sequence"/>
</dbReference>
<evidence type="ECO:0000313" key="2">
    <source>
        <dbReference type="EnsemblMetazoa" id="GMOY000710-PA"/>
    </source>
</evidence>
<evidence type="ECO:0000256" key="1">
    <source>
        <dbReference type="SAM" id="MobiDB-lite"/>
    </source>
</evidence>
<dbReference type="VEuPathDB" id="VectorBase:GMOY000710"/>
<reference evidence="2" key="1">
    <citation type="submission" date="2020-05" db="UniProtKB">
        <authorList>
            <consortium name="EnsemblMetazoa"/>
        </authorList>
    </citation>
    <scope>IDENTIFICATION</scope>
    <source>
        <strain evidence="2">Yale</strain>
    </source>
</reference>
<keyword evidence="3" id="KW-1185">Reference proteome</keyword>
<dbReference type="EnsemblMetazoa" id="GMOY000710-RA">
    <property type="protein sequence ID" value="GMOY000710-PA"/>
    <property type="gene ID" value="GMOY000710"/>
</dbReference>
<evidence type="ECO:0000313" key="3">
    <source>
        <dbReference type="Proteomes" id="UP000092444"/>
    </source>
</evidence>
<feature type="compositionally biased region" description="Basic and acidic residues" evidence="1">
    <location>
        <begin position="11"/>
        <end position="24"/>
    </location>
</feature>
<protein>
    <submittedName>
        <fullName evidence="2">Uncharacterized protein</fullName>
    </submittedName>
</protein>
<sequence>MGGHASKKKKYLAESSRRRDDARNRKTPIIAPVAITRIVPDRDKCRQIHGCPPRAKPLFISTSAGGCNAT</sequence>
<proteinExistence type="predicted"/>
<feature type="region of interest" description="Disordered" evidence="1">
    <location>
        <begin position="1"/>
        <end position="28"/>
    </location>
</feature>
<accession>A0A1B0FB03</accession>
<dbReference type="AlphaFoldDB" id="A0A1B0FB03"/>
<name>A0A1B0FB03_GLOMM</name>